<dbReference type="GO" id="GO:0032259">
    <property type="term" value="P:methylation"/>
    <property type="evidence" value="ECO:0007669"/>
    <property type="project" value="UniProtKB-KW"/>
</dbReference>
<dbReference type="EMBL" id="MEYS01000001">
    <property type="protein sequence ID" value="OGD34421.1"/>
    <property type="molecule type" value="Genomic_DNA"/>
</dbReference>
<dbReference type="PROSITE" id="PS00374">
    <property type="entry name" value="MGMT"/>
    <property type="match status" value="1"/>
</dbReference>
<sequence>MDASSVYRIIAQIPRGEVASYGDVARALGAGVAPRLVGTVLGSNYDAAIPCHRVVAYDGSISGYNRGVQEKIRKLKKEGVKIKGRGLGARVVDFKRFRHSFASLKRG</sequence>
<dbReference type="InterPro" id="IPR036217">
    <property type="entry name" value="MethylDNA_cys_MeTrfase_DNAb"/>
</dbReference>
<evidence type="ECO:0000313" key="9">
    <source>
        <dbReference type="Proteomes" id="UP000176650"/>
    </source>
</evidence>
<dbReference type="Proteomes" id="UP000176650">
    <property type="component" value="Unassembled WGS sequence"/>
</dbReference>
<keyword evidence="4" id="KW-0227">DNA damage</keyword>
<keyword evidence="3" id="KW-0808">Transferase</keyword>
<comment type="caution">
    <text evidence="8">The sequence shown here is derived from an EMBL/GenBank/DDBJ whole genome shotgun (WGS) entry which is preliminary data.</text>
</comment>
<keyword evidence="5" id="KW-0234">DNA repair</keyword>
<comment type="catalytic activity">
    <reaction evidence="1">
        <text>a 4-O-methyl-thymidine in DNA + L-cysteinyl-[protein] = a thymidine in DNA + S-methyl-L-cysteinyl-[protein]</text>
        <dbReference type="Rhea" id="RHEA:53428"/>
        <dbReference type="Rhea" id="RHEA-COMP:10131"/>
        <dbReference type="Rhea" id="RHEA-COMP:10132"/>
        <dbReference type="Rhea" id="RHEA-COMP:13555"/>
        <dbReference type="Rhea" id="RHEA-COMP:13556"/>
        <dbReference type="ChEBI" id="CHEBI:29950"/>
        <dbReference type="ChEBI" id="CHEBI:82612"/>
        <dbReference type="ChEBI" id="CHEBI:137386"/>
        <dbReference type="ChEBI" id="CHEBI:137387"/>
        <dbReference type="EC" id="2.1.1.63"/>
    </reaction>
</comment>
<dbReference type="PANTHER" id="PTHR42942">
    <property type="entry name" value="6-O-METHYLGUANINE DNA METHYLTRANSFERASE"/>
    <property type="match status" value="1"/>
</dbReference>
<organism evidence="8 9">
    <name type="scientific">Candidatus Azambacteria bacterium RIFCSPLOWO2_01_FULL_46_25</name>
    <dbReference type="NCBI Taxonomy" id="1797298"/>
    <lineage>
        <taxon>Bacteria</taxon>
        <taxon>Candidatus Azamiibacteriota</taxon>
    </lineage>
</organism>
<dbReference type="InterPro" id="IPR001497">
    <property type="entry name" value="MethylDNA_cys_MeTrfase_AS"/>
</dbReference>
<evidence type="ECO:0000313" key="8">
    <source>
        <dbReference type="EMBL" id="OGD34421.1"/>
    </source>
</evidence>
<dbReference type="InterPro" id="IPR036388">
    <property type="entry name" value="WH-like_DNA-bd_sf"/>
</dbReference>
<name>A0A1F5BV09_9BACT</name>
<evidence type="ECO:0000256" key="3">
    <source>
        <dbReference type="ARBA" id="ARBA00022679"/>
    </source>
</evidence>
<evidence type="ECO:0000256" key="6">
    <source>
        <dbReference type="ARBA" id="ARBA00049348"/>
    </source>
</evidence>
<dbReference type="NCBIfam" id="TIGR00589">
    <property type="entry name" value="ogt"/>
    <property type="match status" value="1"/>
</dbReference>
<dbReference type="InterPro" id="IPR014048">
    <property type="entry name" value="MethylDNA_cys_MeTrfase_DNA-bd"/>
</dbReference>
<proteinExistence type="predicted"/>
<accession>A0A1F5BV09</accession>
<dbReference type="CDD" id="cd06445">
    <property type="entry name" value="ATase"/>
    <property type="match status" value="1"/>
</dbReference>
<evidence type="ECO:0000256" key="4">
    <source>
        <dbReference type="ARBA" id="ARBA00022763"/>
    </source>
</evidence>
<dbReference type="STRING" id="1797298.A2988_02750"/>
<dbReference type="SUPFAM" id="SSF46767">
    <property type="entry name" value="Methylated DNA-protein cysteine methyltransferase, C-terminal domain"/>
    <property type="match status" value="1"/>
</dbReference>
<reference evidence="8 9" key="1">
    <citation type="journal article" date="2016" name="Nat. Commun.">
        <title>Thousands of microbial genomes shed light on interconnected biogeochemical processes in an aquifer system.</title>
        <authorList>
            <person name="Anantharaman K."/>
            <person name="Brown C.T."/>
            <person name="Hug L.A."/>
            <person name="Sharon I."/>
            <person name="Castelle C.J."/>
            <person name="Probst A.J."/>
            <person name="Thomas B.C."/>
            <person name="Singh A."/>
            <person name="Wilkins M.J."/>
            <person name="Karaoz U."/>
            <person name="Brodie E.L."/>
            <person name="Williams K.H."/>
            <person name="Hubbard S.S."/>
            <person name="Banfield J.F."/>
        </authorList>
    </citation>
    <scope>NUCLEOTIDE SEQUENCE [LARGE SCALE GENOMIC DNA]</scope>
</reference>
<dbReference type="Gene3D" id="1.10.10.10">
    <property type="entry name" value="Winged helix-like DNA-binding domain superfamily/Winged helix DNA-binding domain"/>
    <property type="match status" value="1"/>
</dbReference>
<comment type="catalytic activity">
    <reaction evidence="6">
        <text>a 6-O-methyl-2'-deoxyguanosine in DNA + L-cysteinyl-[protein] = S-methyl-L-cysteinyl-[protein] + a 2'-deoxyguanosine in DNA</text>
        <dbReference type="Rhea" id="RHEA:24000"/>
        <dbReference type="Rhea" id="RHEA-COMP:10131"/>
        <dbReference type="Rhea" id="RHEA-COMP:10132"/>
        <dbReference type="Rhea" id="RHEA-COMP:11367"/>
        <dbReference type="Rhea" id="RHEA-COMP:11368"/>
        <dbReference type="ChEBI" id="CHEBI:29950"/>
        <dbReference type="ChEBI" id="CHEBI:82612"/>
        <dbReference type="ChEBI" id="CHEBI:85445"/>
        <dbReference type="ChEBI" id="CHEBI:85448"/>
        <dbReference type="EC" id="2.1.1.63"/>
    </reaction>
</comment>
<feature type="domain" description="Methylated-DNA-[protein]-cysteine S-methyltransferase DNA binding" evidence="7">
    <location>
        <begin position="5"/>
        <end position="80"/>
    </location>
</feature>
<evidence type="ECO:0000256" key="2">
    <source>
        <dbReference type="ARBA" id="ARBA00022603"/>
    </source>
</evidence>
<dbReference type="Pfam" id="PF01035">
    <property type="entry name" value="DNA_binding_1"/>
    <property type="match status" value="1"/>
</dbReference>
<gene>
    <name evidence="8" type="ORF">A2988_02750</name>
</gene>
<evidence type="ECO:0000259" key="7">
    <source>
        <dbReference type="Pfam" id="PF01035"/>
    </source>
</evidence>
<evidence type="ECO:0000256" key="5">
    <source>
        <dbReference type="ARBA" id="ARBA00023204"/>
    </source>
</evidence>
<dbReference type="GO" id="GO:0006281">
    <property type="term" value="P:DNA repair"/>
    <property type="evidence" value="ECO:0007669"/>
    <property type="project" value="UniProtKB-KW"/>
</dbReference>
<evidence type="ECO:0000256" key="1">
    <source>
        <dbReference type="ARBA" id="ARBA00001286"/>
    </source>
</evidence>
<dbReference type="GO" id="GO:0003908">
    <property type="term" value="F:methylated-DNA-[protein]-cysteine S-methyltransferase activity"/>
    <property type="evidence" value="ECO:0007669"/>
    <property type="project" value="UniProtKB-EC"/>
</dbReference>
<dbReference type="InterPro" id="IPR052520">
    <property type="entry name" value="ATL_DNA_repair"/>
</dbReference>
<dbReference type="AlphaFoldDB" id="A0A1F5BV09"/>
<protein>
    <recommendedName>
        <fullName evidence="7">Methylated-DNA-[protein]-cysteine S-methyltransferase DNA binding domain-containing protein</fullName>
    </recommendedName>
</protein>
<dbReference type="PANTHER" id="PTHR42942:SF1">
    <property type="entry name" value="ALKYLTRANSFERASE-LIKE PROTEIN 1"/>
    <property type="match status" value="1"/>
</dbReference>
<keyword evidence="2" id="KW-0489">Methyltransferase</keyword>